<evidence type="ECO:0000256" key="2">
    <source>
        <dbReference type="ARBA" id="ARBA00022692"/>
    </source>
</evidence>
<feature type="transmembrane region" description="Helical" evidence="6">
    <location>
        <begin position="178"/>
        <end position="204"/>
    </location>
</feature>
<dbReference type="GO" id="GO:0015171">
    <property type="term" value="F:amino acid transmembrane transporter activity"/>
    <property type="evidence" value="ECO:0007669"/>
    <property type="project" value="TreeGrafter"/>
</dbReference>
<dbReference type="EMBL" id="JAEPRD010000140">
    <property type="protein sequence ID" value="KAG2196742.1"/>
    <property type="molecule type" value="Genomic_DNA"/>
</dbReference>
<sequence length="684" mass="75798">KKSTTSTRDSIQTEKEEPTQHGPESIHLPPPSFAESEFHQIQKIQMKSKRGNLLKWSNVPSRYPNLSNAWEFAGWGSTYYVELENSDIDHYTEELKKKPLIGQWRATSIAGNDLIASVLYSIGPCVAQAGKYAPVSMLLVALLMYPMKRIITEVATAMPLNGGTYNAMLNSTSKSTAAIAACLSILDYLATCVVSASTASAYLAAEVDLPDRLTPFILTIVILVTFSLICILGLRESSTLTLSIFMLHLITMLAVMLTSFVMWGKGGSQTLIDNWTKYPDPPGSNPLMMIAKGVCIGLLGVTGFESAENYIEDLKPNTFPKVMNNMFGFLFAINAPMTLMVTVLVPVPVIIANSANAVSFLGEYAAGGASWLRLWIMIDAVIVLCAGVLTGLIGAIGLVQRMASDGILPKFFLIRNRITGSYQYIVLVFLILSITLYAIVGGDTTSLSGVFAVAFLGSLSTFAVANVMIKYKRGRLPRLSKVSLLTAMCTFGVLMASLIGNIIIDPEIAEYFVIYFAVVLLVVLAMLKRCWLWKLCYWLYDQMDLLHKFPHFSEKVEMFIQNNIKKIRKSPIVFFLKTDEPHVMNKAIQYIKKNEDAGCVKLIHFYQNSEDIPEDLETNHRILDEIYPKIQIDLVFVMGEFTPATVDAVSRQLEIAKAQMFMACPGPNFEYSFGEFGGVRIIML</sequence>
<dbReference type="Pfam" id="PF13520">
    <property type="entry name" value="AA_permease_2"/>
    <property type="match status" value="1"/>
</dbReference>
<evidence type="ECO:0000256" key="4">
    <source>
        <dbReference type="ARBA" id="ARBA00023136"/>
    </source>
</evidence>
<dbReference type="Proteomes" id="UP000603453">
    <property type="component" value="Unassembled WGS sequence"/>
</dbReference>
<keyword evidence="8" id="KW-1185">Reference proteome</keyword>
<feature type="transmembrane region" description="Helical" evidence="6">
    <location>
        <begin position="283"/>
        <end position="304"/>
    </location>
</feature>
<evidence type="ECO:0000313" key="8">
    <source>
        <dbReference type="Proteomes" id="UP000603453"/>
    </source>
</evidence>
<feature type="transmembrane region" description="Helical" evidence="6">
    <location>
        <begin position="420"/>
        <end position="440"/>
    </location>
</feature>
<organism evidence="7 8">
    <name type="scientific">Mucor saturninus</name>
    <dbReference type="NCBI Taxonomy" id="64648"/>
    <lineage>
        <taxon>Eukaryota</taxon>
        <taxon>Fungi</taxon>
        <taxon>Fungi incertae sedis</taxon>
        <taxon>Mucoromycota</taxon>
        <taxon>Mucoromycotina</taxon>
        <taxon>Mucoromycetes</taxon>
        <taxon>Mucorales</taxon>
        <taxon>Mucorineae</taxon>
        <taxon>Mucoraceae</taxon>
        <taxon>Mucor</taxon>
    </lineage>
</organism>
<accession>A0A8H7QQ40</accession>
<evidence type="ECO:0000256" key="3">
    <source>
        <dbReference type="ARBA" id="ARBA00022989"/>
    </source>
</evidence>
<feature type="compositionally biased region" description="Polar residues" evidence="5">
    <location>
        <begin position="1"/>
        <end position="10"/>
    </location>
</feature>
<evidence type="ECO:0000313" key="7">
    <source>
        <dbReference type="EMBL" id="KAG2196742.1"/>
    </source>
</evidence>
<feature type="transmembrane region" description="Helical" evidence="6">
    <location>
        <begin position="216"/>
        <end position="234"/>
    </location>
</feature>
<keyword evidence="4 6" id="KW-0472">Membrane</keyword>
<reference evidence="7" key="1">
    <citation type="submission" date="2020-12" db="EMBL/GenBank/DDBJ databases">
        <title>Metabolic potential, ecology and presence of endohyphal bacteria is reflected in genomic diversity of Mucoromycotina.</title>
        <authorList>
            <person name="Muszewska A."/>
            <person name="Okrasinska A."/>
            <person name="Steczkiewicz K."/>
            <person name="Drgas O."/>
            <person name="Orlowska M."/>
            <person name="Perlinska-Lenart U."/>
            <person name="Aleksandrzak-Piekarczyk T."/>
            <person name="Szatraj K."/>
            <person name="Zielenkiewicz U."/>
            <person name="Pilsyk S."/>
            <person name="Malc E."/>
            <person name="Mieczkowski P."/>
            <person name="Kruszewska J.S."/>
            <person name="Biernat P."/>
            <person name="Pawlowska J."/>
        </authorList>
    </citation>
    <scope>NUCLEOTIDE SEQUENCE</scope>
    <source>
        <strain evidence="7">WA0000017839</strain>
    </source>
</reference>
<feature type="transmembrane region" description="Helical" evidence="6">
    <location>
        <begin position="508"/>
        <end position="527"/>
    </location>
</feature>
<dbReference type="OrthoDB" id="1718410at2759"/>
<feature type="transmembrane region" description="Helical" evidence="6">
    <location>
        <begin position="241"/>
        <end position="263"/>
    </location>
</feature>
<comment type="caution">
    <text evidence="7">The sequence shown here is derived from an EMBL/GenBank/DDBJ whole genome shotgun (WGS) entry which is preliminary data.</text>
</comment>
<comment type="subcellular location">
    <subcellularLocation>
        <location evidence="1">Membrane</location>
        <topology evidence="1">Multi-pass membrane protein</topology>
    </subcellularLocation>
</comment>
<dbReference type="Gene3D" id="1.20.1740.10">
    <property type="entry name" value="Amino acid/polyamine transporter I"/>
    <property type="match status" value="1"/>
</dbReference>
<proteinExistence type="predicted"/>
<name>A0A8H7QQ40_9FUNG</name>
<dbReference type="InterPro" id="IPR002293">
    <property type="entry name" value="AA/rel_permease1"/>
</dbReference>
<evidence type="ECO:0000256" key="6">
    <source>
        <dbReference type="SAM" id="Phobius"/>
    </source>
</evidence>
<evidence type="ECO:0000256" key="1">
    <source>
        <dbReference type="ARBA" id="ARBA00004141"/>
    </source>
</evidence>
<feature type="transmembrane region" description="Helical" evidence="6">
    <location>
        <begin position="446"/>
        <end position="469"/>
    </location>
</feature>
<keyword evidence="3 6" id="KW-1133">Transmembrane helix</keyword>
<feature type="transmembrane region" description="Helical" evidence="6">
    <location>
        <begin position="325"/>
        <end position="352"/>
    </location>
</feature>
<gene>
    <name evidence="7" type="ORF">INT47_009633</name>
</gene>
<feature type="non-terminal residue" evidence="7">
    <location>
        <position position="1"/>
    </location>
</feature>
<feature type="transmembrane region" description="Helical" evidence="6">
    <location>
        <begin position="481"/>
        <end position="502"/>
    </location>
</feature>
<protein>
    <submittedName>
        <fullName evidence="7">Uncharacterized protein</fullName>
    </submittedName>
</protein>
<dbReference type="AlphaFoldDB" id="A0A8H7QQ40"/>
<dbReference type="PANTHER" id="PTHR43243:SF11">
    <property type="entry name" value="AMINO ACID PERMEASE_ SLC12A DOMAIN-CONTAINING PROTEIN"/>
    <property type="match status" value="1"/>
</dbReference>
<keyword evidence="2 6" id="KW-0812">Transmembrane</keyword>
<evidence type="ECO:0000256" key="5">
    <source>
        <dbReference type="SAM" id="MobiDB-lite"/>
    </source>
</evidence>
<feature type="region of interest" description="Disordered" evidence="5">
    <location>
        <begin position="1"/>
        <end position="32"/>
    </location>
</feature>
<dbReference type="PANTHER" id="PTHR43243">
    <property type="entry name" value="INNER MEMBRANE TRANSPORTER YGJI-RELATED"/>
    <property type="match status" value="1"/>
</dbReference>
<dbReference type="GO" id="GO:0016020">
    <property type="term" value="C:membrane"/>
    <property type="evidence" value="ECO:0007669"/>
    <property type="project" value="UniProtKB-SubCell"/>
</dbReference>
<feature type="transmembrane region" description="Helical" evidence="6">
    <location>
        <begin position="372"/>
        <end position="399"/>
    </location>
</feature>